<keyword evidence="2" id="KW-1185">Reference proteome</keyword>
<dbReference type="KEGG" id="mpau:ZMTM_21880"/>
<accession>A0A8D5GFS3</accession>
<sequence>MSSSYLTKRWGESIQNPEYQELVAALNELDKPDAEHPDCWLNTEDGWSISVFENGLTIFENIETGEGPWHMRSISKTSALELWQLLQSNDISALQNKPWVVGYGNNT</sequence>
<dbReference type="RefSeq" id="WP_221763969.1">
    <property type="nucleotide sequence ID" value="NZ_AP024110.1"/>
</dbReference>
<dbReference type="EMBL" id="AP024110">
    <property type="protein sequence ID" value="BCM25929.1"/>
    <property type="molecule type" value="Genomic_DNA"/>
</dbReference>
<name>A0A8D5GFS3_9PROT</name>
<evidence type="ECO:0000313" key="1">
    <source>
        <dbReference type="EMBL" id="BCM25929.1"/>
    </source>
</evidence>
<proteinExistence type="predicted"/>
<dbReference type="Proteomes" id="UP000826722">
    <property type="component" value="Chromosome"/>
</dbReference>
<organism evidence="1 2">
    <name type="scientific">Methyloradius palustris</name>
    <dbReference type="NCBI Taxonomy" id="2778876"/>
    <lineage>
        <taxon>Bacteria</taxon>
        <taxon>Pseudomonadati</taxon>
        <taxon>Pseudomonadota</taxon>
        <taxon>Betaproteobacteria</taxon>
        <taxon>Nitrosomonadales</taxon>
        <taxon>Methylophilaceae</taxon>
        <taxon>Methyloradius</taxon>
    </lineage>
</organism>
<reference evidence="1" key="1">
    <citation type="journal article" date="2021" name="Arch. Microbiol.">
        <title>Methyloradius palustris gen. nov., sp. nov., a methanol-oxidizing bacterium isolated from snow.</title>
        <authorList>
            <person name="Miyadera T."/>
            <person name="Kojima H."/>
            <person name="Fukui M."/>
        </authorList>
    </citation>
    <scope>NUCLEOTIDE SEQUENCE</scope>
    <source>
        <strain evidence="1">Zm11</strain>
    </source>
</reference>
<dbReference type="AlphaFoldDB" id="A0A8D5GFS3"/>
<gene>
    <name evidence="1" type="ORF">ZMTM_21880</name>
</gene>
<protein>
    <submittedName>
        <fullName evidence="1">Uncharacterized protein</fullName>
    </submittedName>
</protein>
<evidence type="ECO:0000313" key="2">
    <source>
        <dbReference type="Proteomes" id="UP000826722"/>
    </source>
</evidence>